<comment type="caution">
    <text evidence="1">The sequence shown here is derived from an EMBL/GenBank/DDBJ whole genome shotgun (WGS) entry which is preliminary data.</text>
</comment>
<sequence length="50" mass="5632">MFDDVIVAERFLDGESHWAPKPVIDGDVEASVLSDQLPFSMDVMLARRPE</sequence>
<gene>
    <name evidence="1" type="ORF">TNCT_537321</name>
</gene>
<feature type="non-terminal residue" evidence="1">
    <location>
        <position position="50"/>
    </location>
</feature>
<protein>
    <submittedName>
        <fullName evidence="1">Uncharacterized protein</fullName>
    </submittedName>
</protein>
<dbReference type="EMBL" id="BMAO01019061">
    <property type="protein sequence ID" value="GFR28074.1"/>
    <property type="molecule type" value="Genomic_DNA"/>
</dbReference>
<proteinExistence type="predicted"/>
<evidence type="ECO:0000313" key="2">
    <source>
        <dbReference type="Proteomes" id="UP000887116"/>
    </source>
</evidence>
<name>A0A8X6M1Q5_TRICU</name>
<keyword evidence="2" id="KW-1185">Reference proteome</keyword>
<organism evidence="1 2">
    <name type="scientific">Trichonephila clavata</name>
    <name type="common">Joro spider</name>
    <name type="synonym">Nephila clavata</name>
    <dbReference type="NCBI Taxonomy" id="2740835"/>
    <lineage>
        <taxon>Eukaryota</taxon>
        <taxon>Metazoa</taxon>
        <taxon>Ecdysozoa</taxon>
        <taxon>Arthropoda</taxon>
        <taxon>Chelicerata</taxon>
        <taxon>Arachnida</taxon>
        <taxon>Araneae</taxon>
        <taxon>Araneomorphae</taxon>
        <taxon>Entelegynae</taxon>
        <taxon>Araneoidea</taxon>
        <taxon>Nephilidae</taxon>
        <taxon>Trichonephila</taxon>
    </lineage>
</organism>
<accession>A0A8X6M1Q5</accession>
<dbReference type="Proteomes" id="UP000887116">
    <property type="component" value="Unassembled WGS sequence"/>
</dbReference>
<evidence type="ECO:0000313" key="1">
    <source>
        <dbReference type="EMBL" id="GFR28074.1"/>
    </source>
</evidence>
<reference evidence="1" key="1">
    <citation type="submission" date="2020-07" db="EMBL/GenBank/DDBJ databases">
        <title>Multicomponent nature underlies the extraordinary mechanical properties of spider dragline silk.</title>
        <authorList>
            <person name="Kono N."/>
            <person name="Nakamura H."/>
            <person name="Mori M."/>
            <person name="Yoshida Y."/>
            <person name="Ohtoshi R."/>
            <person name="Malay A.D."/>
            <person name="Moran D.A.P."/>
            <person name="Tomita M."/>
            <person name="Numata K."/>
            <person name="Arakawa K."/>
        </authorList>
    </citation>
    <scope>NUCLEOTIDE SEQUENCE</scope>
</reference>
<dbReference type="AlphaFoldDB" id="A0A8X6M1Q5"/>